<name>A0A1Y6MC40_9GAMM</name>
<dbReference type="Pfam" id="PF14350">
    <property type="entry name" value="Beta_protein"/>
    <property type="match status" value="1"/>
</dbReference>
<dbReference type="InterPro" id="IPR025683">
    <property type="entry name" value="Protein_beta"/>
</dbReference>
<dbReference type="Proteomes" id="UP000195963">
    <property type="component" value="Unassembled WGS sequence"/>
</dbReference>
<dbReference type="RefSeq" id="WP_235004318.1">
    <property type="nucleotide sequence ID" value="NZ_FYAK01000002.1"/>
</dbReference>
<accession>A0A1Y6MC40</accession>
<dbReference type="AlphaFoldDB" id="A0A1Y6MC40"/>
<keyword evidence="2" id="KW-1185">Reference proteome</keyword>
<dbReference type="EMBL" id="FYAK01000002">
    <property type="protein sequence ID" value="SMY34124.1"/>
    <property type="molecule type" value="Genomic_DNA"/>
</dbReference>
<evidence type="ECO:0008006" key="3">
    <source>
        <dbReference type="Google" id="ProtNLM"/>
    </source>
</evidence>
<gene>
    <name evidence="1" type="ORF">PMAL9190_01508</name>
</gene>
<organism evidence="1 2">
    <name type="scientific">Photobacterium malacitanum</name>
    <dbReference type="NCBI Taxonomy" id="2204294"/>
    <lineage>
        <taxon>Bacteria</taxon>
        <taxon>Pseudomonadati</taxon>
        <taxon>Pseudomonadota</taxon>
        <taxon>Gammaproteobacteria</taxon>
        <taxon>Vibrionales</taxon>
        <taxon>Vibrionaceae</taxon>
        <taxon>Photobacterium</taxon>
    </lineage>
</organism>
<protein>
    <recommendedName>
        <fullName evidence="3">Protein beta</fullName>
    </recommendedName>
</protein>
<sequence length="375" mass="43656">MISFSNELTYKYLPILAISPAEMGALGQLPEKDKDLILPLFPIKGWMSAKKLDNALDKINESIGNRIWIADIDADFLYSNKSFKMEGAYSREVFEEIHKLLDSSDGYKNWFNFLQTRDNIIPTLQLEHITDINIQLDLLSSLERGIVIRFQMTKIEPKKFNSIIRSLLNHNYDNYLFILDYADIGRVEVVNCSQYSELINKMKELFPNSMFSISSTSFPFSFAGAYRGEIPIYERQIYRNIKRDCNDINLIYSDRGSARAGKYNGGGGTPPPRIDYPLKNDWRFIRKEFDGKNITKLEKEKLYFEAAREIIKSDYWIKDLGLWGTQMIEKTALEDTYGITCPNRSTAVRINIHLYQQLHYNDIISELNTDEEWED</sequence>
<reference evidence="2" key="1">
    <citation type="submission" date="2017-06" db="EMBL/GenBank/DDBJ databases">
        <authorList>
            <person name="Rodrigo-Torres L."/>
            <person name="Arahal R.D."/>
            <person name="Lucena T."/>
        </authorList>
    </citation>
    <scope>NUCLEOTIDE SEQUENCE [LARGE SCALE GENOMIC DNA]</scope>
    <source>
        <strain evidence="2">CECT 9190</strain>
    </source>
</reference>
<proteinExistence type="predicted"/>
<evidence type="ECO:0000313" key="1">
    <source>
        <dbReference type="EMBL" id="SMY34124.1"/>
    </source>
</evidence>
<evidence type="ECO:0000313" key="2">
    <source>
        <dbReference type="Proteomes" id="UP000195963"/>
    </source>
</evidence>